<dbReference type="NCBIfam" id="NF040713">
    <property type="entry name" value="ZapE"/>
    <property type="match status" value="1"/>
</dbReference>
<dbReference type="EMBL" id="JAVRFJ010000024">
    <property type="protein sequence ID" value="MDT0570794.1"/>
    <property type="molecule type" value="Genomic_DNA"/>
</dbReference>
<dbReference type="Gene3D" id="3.40.50.300">
    <property type="entry name" value="P-loop containing nucleotide triphosphate hydrolases"/>
    <property type="match status" value="1"/>
</dbReference>
<keyword evidence="3" id="KW-0132">Cell division</keyword>
<evidence type="ECO:0000256" key="1">
    <source>
        <dbReference type="ARBA" id="ARBA00022741"/>
    </source>
</evidence>
<name>A0ABU2Z548_9ACTN</name>
<dbReference type="SUPFAM" id="SSF52540">
    <property type="entry name" value="P-loop containing nucleoside triphosphate hydrolases"/>
    <property type="match status" value="1"/>
</dbReference>
<dbReference type="PANTHER" id="PTHR12169:SF6">
    <property type="entry name" value="AFG1-LIKE ATPASE"/>
    <property type="match status" value="1"/>
</dbReference>
<dbReference type="PANTHER" id="PTHR12169">
    <property type="entry name" value="ATPASE N2B"/>
    <property type="match status" value="1"/>
</dbReference>
<protein>
    <submittedName>
        <fullName evidence="3">Cell division protein ZapE</fullName>
    </submittedName>
</protein>
<evidence type="ECO:0000256" key="2">
    <source>
        <dbReference type="ARBA" id="ARBA00022840"/>
    </source>
</evidence>
<keyword evidence="4" id="KW-1185">Reference proteome</keyword>
<organism evidence="3 4">
    <name type="scientific">Streptomyces gottesmaniae</name>
    <dbReference type="NCBI Taxonomy" id="3075518"/>
    <lineage>
        <taxon>Bacteria</taxon>
        <taxon>Bacillati</taxon>
        <taxon>Actinomycetota</taxon>
        <taxon>Actinomycetes</taxon>
        <taxon>Kitasatosporales</taxon>
        <taxon>Streptomycetaceae</taxon>
        <taxon>Streptomyces</taxon>
    </lineage>
</organism>
<comment type="caution">
    <text evidence="3">The sequence shown here is derived from an EMBL/GenBank/DDBJ whole genome shotgun (WGS) entry which is preliminary data.</text>
</comment>
<accession>A0ABU2Z548</accession>
<keyword evidence="1" id="KW-0547">Nucleotide-binding</keyword>
<dbReference type="Proteomes" id="UP001180737">
    <property type="component" value="Unassembled WGS sequence"/>
</dbReference>
<dbReference type="Pfam" id="PF03969">
    <property type="entry name" value="AFG1_ATPase"/>
    <property type="match status" value="2"/>
</dbReference>
<keyword evidence="3" id="KW-0131">Cell cycle</keyword>
<evidence type="ECO:0000313" key="4">
    <source>
        <dbReference type="Proteomes" id="UP001180737"/>
    </source>
</evidence>
<dbReference type="InterPro" id="IPR027417">
    <property type="entry name" value="P-loop_NTPase"/>
</dbReference>
<sequence length="381" mass="40556">MSCSVARPLDSVTVSSSSATVSGIGPIPEAAPASLCTREPHVPADRLVAEMVPPPRFDSVRFETYIPDPNQPSQTEAVRVLSGFAAGLGGAHATGAGRRGFLGFGRAKAPKVPAGPRGVYLDGGYGVGKTHLLASLWHATPAEPSLKAFGTFVELTNLVGALGFQKTVQTLSGHRLLCIDEFELDDPGDTVLVSTLLGKLVDAGVALAATSNTLPGKLGEGRFAAADFLREIQGLSAHFRALRIDGEDYRHRGLPEAPAPYSEEKVTKAAYATEGASLDDFPHLLAHLARVHPSRYGALTDGLEAVCLTGVEPVPDQSTALRLVVLADRLYDREVPVLASGLPFDRLFSEEMLNGGYRKKYFRAISRLTALARDAKRLVEH</sequence>
<dbReference type="RefSeq" id="WP_052146227.1">
    <property type="nucleotide sequence ID" value="NZ_JAVRFJ010000024.1"/>
</dbReference>
<keyword evidence="2" id="KW-0067">ATP-binding</keyword>
<dbReference type="InterPro" id="IPR005654">
    <property type="entry name" value="ATPase_AFG1-like"/>
</dbReference>
<evidence type="ECO:0000313" key="3">
    <source>
        <dbReference type="EMBL" id="MDT0570794.1"/>
    </source>
</evidence>
<reference evidence="3" key="1">
    <citation type="submission" date="2024-05" db="EMBL/GenBank/DDBJ databases">
        <title>30 novel species of actinomycetes from the DSMZ collection.</title>
        <authorList>
            <person name="Nouioui I."/>
        </authorList>
    </citation>
    <scope>NUCLEOTIDE SEQUENCE</scope>
    <source>
        <strain evidence="3">DSM 3412</strain>
    </source>
</reference>
<gene>
    <name evidence="3" type="primary">zapE</name>
    <name evidence="3" type="ORF">RM704_25615</name>
</gene>
<proteinExistence type="predicted"/>
<dbReference type="GO" id="GO:0051301">
    <property type="term" value="P:cell division"/>
    <property type="evidence" value="ECO:0007669"/>
    <property type="project" value="UniProtKB-KW"/>
</dbReference>